<dbReference type="AlphaFoldDB" id="A0A3S5B3L4"/>
<dbReference type="EMBL" id="CAAALY010014273">
    <property type="protein sequence ID" value="VEL12275.1"/>
    <property type="molecule type" value="Genomic_DNA"/>
</dbReference>
<evidence type="ECO:0000313" key="1">
    <source>
        <dbReference type="EMBL" id="VEL12275.1"/>
    </source>
</evidence>
<comment type="caution">
    <text evidence="1">The sequence shown here is derived from an EMBL/GenBank/DDBJ whole genome shotgun (WGS) entry which is preliminary data.</text>
</comment>
<dbReference type="Proteomes" id="UP000784294">
    <property type="component" value="Unassembled WGS sequence"/>
</dbReference>
<accession>A0A3S5B3L4</accession>
<evidence type="ECO:0000313" key="2">
    <source>
        <dbReference type="Proteomes" id="UP000784294"/>
    </source>
</evidence>
<proteinExistence type="predicted"/>
<reference evidence="1" key="1">
    <citation type="submission" date="2018-11" db="EMBL/GenBank/DDBJ databases">
        <authorList>
            <consortium name="Pathogen Informatics"/>
        </authorList>
    </citation>
    <scope>NUCLEOTIDE SEQUENCE</scope>
</reference>
<name>A0A3S5B3L4_9PLAT</name>
<organism evidence="1 2">
    <name type="scientific">Protopolystoma xenopodis</name>
    <dbReference type="NCBI Taxonomy" id="117903"/>
    <lineage>
        <taxon>Eukaryota</taxon>
        <taxon>Metazoa</taxon>
        <taxon>Spiralia</taxon>
        <taxon>Lophotrochozoa</taxon>
        <taxon>Platyhelminthes</taxon>
        <taxon>Monogenea</taxon>
        <taxon>Polyopisthocotylea</taxon>
        <taxon>Polystomatidea</taxon>
        <taxon>Polystomatidae</taxon>
        <taxon>Protopolystoma</taxon>
    </lineage>
</organism>
<gene>
    <name evidence="1" type="ORF">PXEA_LOCUS5715</name>
</gene>
<protein>
    <submittedName>
        <fullName evidence="1">Uncharacterized protein</fullName>
    </submittedName>
</protein>
<keyword evidence="2" id="KW-1185">Reference proteome</keyword>
<sequence length="71" mass="8308">MLYNLVPCLTWLTMELKGIFFLASSVLSWSKLKYRPVYLELAKEYAIHITFFDSIEDGHIGEEVLKVSYVF</sequence>